<organism evidence="3 4">
    <name type="scientific">Colletotrichum sojae</name>
    <dbReference type="NCBI Taxonomy" id="2175907"/>
    <lineage>
        <taxon>Eukaryota</taxon>
        <taxon>Fungi</taxon>
        <taxon>Dikarya</taxon>
        <taxon>Ascomycota</taxon>
        <taxon>Pezizomycotina</taxon>
        <taxon>Sordariomycetes</taxon>
        <taxon>Hypocreomycetidae</taxon>
        <taxon>Glomerellales</taxon>
        <taxon>Glomerellaceae</taxon>
        <taxon>Colletotrichum</taxon>
        <taxon>Colletotrichum orchidearum species complex</taxon>
    </lineage>
</organism>
<sequence>MRMDADCVTRLARTGQTYAEAVSSAERDYLEAEESKKKREADAAAGKQAENQMTEGRRWMAFGSAITGASFVVGVLAAILSN</sequence>
<reference evidence="3 4" key="1">
    <citation type="journal article" date="2020" name="Phytopathology">
        <title>Genome Sequence Resources of Colletotrichum truncatum, C. plurivorum, C. musicola, and C. sojae: Four Species Pathogenic to Soybean (Glycine max).</title>
        <authorList>
            <person name="Rogerio F."/>
            <person name="Boufleur T.R."/>
            <person name="Ciampi-Guillardi M."/>
            <person name="Sukno S.A."/>
            <person name="Thon M.R."/>
            <person name="Massola Junior N.S."/>
            <person name="Baroncelli R."/>
        </authorList>
    </citation>
    <scope>NUCLEOTIDE SEQUENCE [LARGE SCALE GENOMIC DNA]</scope>
    <source>
        <strain evidence="3 4">LFN0009</strain>
    </source>
</reference>
<evidence type="ECO:0000313" key="4">
    <source>
        <dbReference type="Proteomes" id="UP000652219"/>
    </source>
</evidence>
<protein>
    <submittedName>
        <fullName evidence="3">Uncharacterized protein</fullName>
    </submittedName>
</protein>
<keyword evidence="4" id="KW-1185">Reference proteome</keyword>
<keyword evidence="2" id="KW-0812">Transmembrane</keyword>
<dbReference type="Proteomes" id="UP000652219">
    <property type="component" value="Unassembled WGS sequence"/>
</dbReference>
<proteinExistence type="predicted"/>
<accession>A0A8H6J4L6</accession>
<comment type="caution">
    <text evidence="3">The sequence shown here is derived from an EMBL/GenBank/DDBJ whole genome shotgun (WGS) entry which is preliminary data.</text>
</comment>
<evidence type="ECO:0000256" key="1">
    <source>
        <dbReference type="SAM" id="MobiDB-lite"/>
    </source>
</evidence>
<keyword evidence="2" id="KW-0472">Membrane</keyword>
<dbReference type="EMBL" id="WIGN01000168">
    <property type="protein sequence ID" value="KAF6806033.1"/>
    <property type="molecule type" value="Genomic_DNA"/>
</dbReference>
<evidence type="ECO:0000256" key="2">
    <source>
        <dbReference type="SAM" id="Phobius"/>
    </source>
</evidence>
<evidence type="ECO:0000313" key="3">
    <source>
        <dbReference type="EMBL" id="KAF6806033.1"/>
    </source>
</evidence>
<keyword evidence="2" id="KW-1133">Transmembrane helix</keyword>
<feature type="transmembrane region" description="Helical" evidence="2">
    <location>
        <begin position="59"/>
        <end position="80"/>
    </location>
</feature>
<dbReference type="AlphaFoldDB" id="A0A8H6J4L6"/>
<feature type="region of interest" description="Disordered" evidence="1">
    <location>
        <begin position="33"/>
        <end position="52"/>
    </location>
</feature>
<feature type="compositionally biased region" description="Basic and acidic residues" evidence="1">
    <location>
        <begin position="33"/>
        <end position="42"/>
    </location>
</feature>
<gene>
    <name evidence="3" type="ORF">CSOJ01_09099</name>
</gene>
<name>A0A8H6J4L6_9PEZI</name>